<dbReference type="Proteomes" id="UP000054567">
    <property type="component" value="Unassembled WGS sequence"/>
</dbReference>
<dbReference type="VEuPathDB" id="FungiDB:CPAG_05996"/>
<dbReference type="EMBL" id="DS268111">
    <property type="protein sequence ID" value="KMM69682.1"/>
    <property type="molecule type" value="Genomic_DNA"/>
</dbReference>
<evidence type="ECO:0000313" key="2">
    <source>
        <dbReference type="Proteomes" id="UP000054567"/>
    </source>
</evidence>
<evidence type="ECO:0000313" key="1">
    <source>
        <dbReference type="EMBL" id="KMM69682.1"/>
    </source>
</evidence>
<sequence>MHLGMVAEANVTRRSGNHAARLEERVELGDYNLHVGRLKVVHGLFVLYSVVVHRQVAPSLVENPA</sequence>
<reference evidence="1 2" key="1">
    <citation type="submission" date="2007-06" db="EMBL/GenBank/DDBJ databases">
        <title>The Genome Sequence of Coccidioides posadasii RMSCC_3488.</title>
        <authorList>
            <consortium name="Coccidioides Genome Resources Consortium"/>
            <consortium name="The Broad Institute Genome Sequencing Platform"/>
            <person name="Henn M.R."/>
            <person name="Sykes S."/>
            <person name="Young S."/>
            <person name="Jaffe D."/>
            <person name="Berlin A."/>
            <person name="Alvarez P."/>
            <person name="Butler J."/>
            <person name="Gnerre S."/>
            <person name="Grabherr M."/>
            <person name="Mauceli E."/>
            <person name="Brockman W."/>
            <person name="Kodira C."/>
            <person name="Alvarado L."/>
            <person name="Zeng Q."/>
            <person name="Crawford M."/>
            <person name="Antoine C."/>
            <person name="Devon K."/>
            <person name="Galgiani J."/>
            <person name="Orsborn K."/>
            <person name="Lewis M.L."/>
            <person name="Nusbaum C."/>
            <person name="Galagan J."/>
            <person name="Birren B."/>
        </authorList>
    </citation>
    <scope>NUCLEOTIDE SEQUENCE [LARGE SCALE GENOMIC DNA]</scope>
    <source>
        <strain evidence="1 2">RMSCC 3488</strain>
    </source>
</reference>
<reference evidence="2" key="2">
    <citation type="journal article" date="2009" name="Genome Res.">
        <title>Comparative genomic analyses of the human fungal pathogens Coccidioides and their relatives.</title>
        <authorList>
            <person name="Sharpton T.J."/>
            <person name="Stajich J.E."/>
            <person name="Rounsley S.D."/>
            <person name="Gardner M.J."/>
            <person name="Wortman J.R."/>
            <person name="Jordar V.S."/>
            <person name="Maiti R."/>
            <person name="Kodira C.D."/>
            <person name="Neafsey D.E."/>
            <person name="Zeng Q."/>
            <person name="Hung C.-Y."/>
            <person name="McMahan C."/>
            <person name="Muszewska A."/>
            <person name="Grynberg M."/>
            <person name="Mandel M.A."/>
            <person name="Kellner E.M."/>
            <person name="Barker B.M."/>
            <person name="Galgiani J.N."/>
            <person name="Orbach M.J."/>
            <person name="Kirkland T.N."/>
            <person name="Cole G.T."/>
            <person name="Henn M.R."/>
            <person name="Birren B.W."/>
            <person name="Taylor J.W."/>
        </authorList>
    </citation>
    <scope>NUCLEOTIDE SEQUENCE [LARGE SCALE GENOMIC DNA]</scope>
    <source>
        <strain evidence="2">RMSCC 3488</strain>
    </source>
</reference>
<protein>
    <submittedName>
        <fullName evidence="1">Uncharacterized protein</fullName>
    </submittedName>
</protein>
<proteinExistence type="predicted"/>
<gene>
    <name evidence="1" type="ORF">CPAG_05996</name>
</gene>
<accession>A0A0J6ID95</accession>
<reference evidence="2" key="3">
    <citation type="journal article" date="2010" name="Genome Res.">
        <title>Population genomic sequencing of Coccidioides fungi reveals recent hybridization and transposon control.</title>
        <authorList>
            <person name="Neafsey D.E."/>
            <person name="Barker B.M."/>
            <person name="Sharpton T.J."/>
            <person name="Stajich J.E."/>
            <person name="Park D.J."/>
            <person name="Whiston E."/>
            <person name="Hung C.-Y."/>
            <person name="McMahan C."/>
            <person name="White J."/>
            <person name="Sykes S."/>
            <person name="Heiman D."/>
            <person name="Young S."/>
            <person name="Zeng Q."/>
            <person name="Abouelleil A."/>
            <person name="Aftuck L."/>
            <person name="Bessette D."/>
            <person name="Brown A."/>
            <person name="FitzGerald M."/>
            <person name="Lui A."/>
            <person name="Macdonald J.P."/>
            <person name="Priest M."/>
            <person name="Orbach M.J."/>
            <person name="Galgiani J.N."/>
            <person name="Kirkland T.N."/>
            <person name="Cole G.T."/>
            <person name="Birren B.W."/>
            <person name="Henn M.R."/>
            <person name="Taylor J.W."/>
            <person name="Rounsley S.D."/>
        </authorList>
    </citation>
    <scope>NUCLEOTIDE SEQUENCE [LARGE SCALE GENOMIC DNA]</scope>
    <source>
        <strain evidence="2">RMSCC 3488</strain>
    </source>
</reference>
<dbReference type="AlphaFoldDB" id="A0A0J6ID95"/>
<name>A0A0J6ID95_COCPO</name>
<organism evidence="1 2">
    <name type="scientific">Coccidioides posadasii RMSCC 3488</name>
    <dbReference type="NCBI Taxonomy" id="454284"/>
    <lineage>
        <taxon>Eukaryota</taxon>
        <taxon>Fungi</taxon>
        <taxon>Dikarya</taxon>
        <taxon>Ascomycota</taxon>
        <taxon>Pezizomycotina</taxon>
        <taxon>Eurotiomycetes</taxon>
        <taxon>Eurotiomycetidae</taxon>
        <taxon>Onygenales</taxon>
        <taxon>Onygenaceae</taxon>
        <taxon>Coccidioides</taxon>
    </lineage>
</organism>